<reference evidence="2" key="1">
    <citation type="submission" date="2014-09" db="EMBL/GenBank/DDBJ databases">
        <authorList>
            <person name="Magalhaes I.L.F."/>
            <person name="Oliveira U."/>
            <person name="Santos F.R."/>
            <person name="Vidigal T.H.D.A."/>
            <person name="Brescovit A.D."/>
            <person name="Santos A.J."/>
        </authorList>
    </citation>
    <scope>NUCLEOTIDE SEQUENCE</scope>
    <source>
        <tissue evidence="2">Shoot tissue taken approximately 20 cm above the soil surface</tissue>
    </source>
</reference>
<evidence type="ECO:0000313" key="2">
    <source>
        <dbReference type="EMBL" id="JAE21433.1"/>
    </source>
</evidence>
<protein>
    <submittedName>
        <fullName evidence="2">Uncharacterized protein</fullName>
    </submittedName>
</protein>
<keyword evidence="1" id="KW-1133">Transmembrane helix</keyword>
<feature type="transmembrane region" description="Helical" evidence="1">
    <location>
        <begin position="108"/>
        <end position="125"/>
    </location>
</feature>
<dbReference type="EMBL" id="GBRH01176463">
    <property type="protein sequence ID" value="JAE21433.1"/>
    <property type="molecule type" value="Transcribed_RNA"/>
</dbReference>
<reference evidence="2" key="2">
    <citation type="journal article" date="2015" name="Data Brief">
        <title>Shoot transcriptome of the giant reed, Arundo donax.</title>
        <authorList>
            <person name="Barrero R.A."/>
            <person name="Guerrero F.D."/>
            <person name="Moolhuijzen P."/>
            <person name="Goolsby J.A."/>
            <person name="Tidwell J."/>
            <person name="Bellgard S.E."/>
            <person name="Bellgard M.I."/>
        </authorList>
    </citation>
    <scope>NUCLEOTIDE SEQUENCE</scope>
    <source>
        <tissue evidence="2">Shoot tissue taken approximately 20 cm above the soil surface</tissue>
    </source>
</reference>
<sequence>MTVVNSLGSNSGLFTPVLALTKPTKQVKETARARAPETAAFHGTAPASFPAQEAAASLPAAAGCGVGRAEQWARGRGSVLGRGRRMDNGDEAVAAALERVSGRRGADGRRRAMLLFFLSFFFLFISF</sequence>
<name>A0A0A9GL75_ARUDO</name>
<proteinExistence type="predicted"/>
<evidence type="ECO:0000256" key="1">
    <source>
        <dbReference type="SAM" id="Phobius"/>
    </source>
</evidence>
<dbReference type="AlphaFoldDB" id="A0A0A9GL75"/>
<keyword evidence="1" id="KW-0812">Transmembrane</keyword>
<keyword evidence="1" id="KW-0472">Membrane</keyword>
<accession>A0A0A9GL75</accession>
<organism evidence="2">
    <name type="scientific">Arundo donax</name>
    <name type="common">Giant reed</name>
    <name type="synonym">Donax arundinaceus</name>
    <dbReference type="NCBI Taxonomy" id="35708"/>
    <lineage>
        <taxon>Eukaryota</taxon>
        <taxon>Viridiplantae</taxon>
        <taxon>Streptophyta</taxon>
        <taxon>Embryophyta</taxon>
        <taxon>Tracheophyta</taxon>
        <taxon>Spermatophyta</taxon>
        <taxon>Magnoliopsida</taxon>
        <taxon>Liliopsida</taxon>
        <taxon>Poales</taxon>
        <taxon>Poaceae</taxon>
        <taxon>PACMAD clade</taxon>
        <taxon>Arundinoideae</taxon>
        <taxon>Arundineae</taxon>
        <taxon>Arundo</taxon>
    </lineage>
</organism>